<organism evidence="5 7">
    <name type="scientific">Bursaphelenchus xylophilus</name>
    <name type="common">Pinewood nematode worm</name>
    <name type="synonym">Aphelenchoides xylophilus</name>
    <dbReference type="NCBI Taxonomy" id="6326"/>
    <lineage>
        <taxon>Eukaryota</taxon>
        <taxon>Metazoa</taxon>
        <taxon>Ecdysozoa</taxon>
        <taxon>Nematoda</taxon>
        <taxon>Chromadorea</taxon>
        <taxon>Rhabditida</taxon>
        <taxon>Tylenchina</taxon>
        <taxon>Tylenchomorpha</taxon>
        <taxon>Aphelenchoidea</taxon>
        <taxon>Aphelenchoididae</taxon>
        <taxon>Bursaphelenchus</taxon>
    </lineage>
</organism>
<feature type="region of interest" description="Disordered" evidence="3">
    <location>
        <begin position="247"/>
        <end position="314"/>
    </location>
</feature>
<name>A0A1I7S1U9_BURXY</name>
<dbReference type="Proteomes" id="UP000582659">
    <property type="component" value="Unassembled WGS sequence"/>
</dbReference>
<dbReference type="eggNOG" id="ENOG502QY9Y">
    <property type="taxonomic scope" value="Eukaryota"/>
</dbReference>
<evidence type="ECO:0000313" key="6">
    <source>
        <dbReference type="Proteomes" id="UP000659654"/>
    </source>
</evidence>
<feature type="coiled-coil region" evidence="2">
    <location>
        <begin position="134"/>
        <end position="161"/>
    </location>
</feature>
<dbReference type="EMBL" id="CAJFDI010000001">
    <property type="protein sequence ID" value="CAD5212186.1"/>
    <property type="molecule type" value="Genomic_DNA"/>
</dbReference>
<evidence type="ECO:0000256" key="1">
    <source>
        <dbReference type="ARBA" id="ARBA00007105"/>
    </source>
</evidence>
<dbReference type="SMR" id="A0A1I7S1U9"/>
<feature type="compositionally biased region" description="Basic and acidic residues" evidence="3">
    <location>
        <begin position="376"/>
        <end position="385"/>
    </location>
</feature>
<protein>
    <submittedName>
        <fullName evidence="4">(pine wood nematode) hypothetical protein</fullName>
    </submittedName>
</protein>
<evidence type="ECO:0000256" key="3">
    <source>
        <dbReference type="SAM" id="MobiDB-lite"/>
    </source>
</evidence>
<feature type="compositionally biased region" description="Basic residues" evidence="3">
    <location>
        <begin position="67"/>
        <end position="76"/>
    </location>
</feature>
<dbReference type="GO" id="GO:0005737">
    <property type="term" value="C:cytoplasm"/>
    <property type="evidence" value="ECO:0007669"/>
    <property type="project" value="TreeGrafter"/>
</dbReference>
<dbReference type="AlphaFoldDB" id="A0A1I7S1U9"/>
<reference evidence="7" key="1">
    <citation type="submission" date="2016-11" db="UniProtKB">
        <authorList>
            <consortium name="WormBaseParasite"/>
        </authorList>
    </citation>
    <scope>IDENTIFICATION</scope>
</reference>
<feature type="compositionally biased region" description="Polar residues" evidence="3">
    <location>
        <begin position="289"/>
        <end position="301"/>
    </location>
</feature>
<dbReference type="OrthoDB" id="6136201at2759"/>
<accession>A0A1I7S1U9</accession>
<dbReference type="Proteomes" id="UP000095284">
    <property type="component" value="Unplaced"/>
</dbReference>
<dbReference type="InterPro" id="IPR009060">
    <property type="entry name" value="UBA-like_sf"/>
</dbReference>
<reference evidence="4" key="2">
    <citation type="submission" date="2020-09" db="EMBL/GenBank/DDBJ databases">
        <authorList>
            <person name="Kikuchi T."/>
        </authorList>
    </citation>
    <scope>NUCLEOTIDE SEQUENCE</scope>
    <source>
        <strain evidence="4">Ka4C1</strain>
    </source>
</reference>
<dbReference type="InterPro" id="IPR009816">
    <property type="entry name" value="SPATS2-like"/>
</dbReference>
<dbReference type="WBParaSite" id="BXY_0697700.1">
    <property type="protein sequence ID" value="BXY_0697700.1"/>
    <property type="gene ID" value="BXY_0697700"/>
</dbReference>
<comment type="similarity">
    <text evidence="1">Belongs to the SPATS2 family.</text>
</comment>
<feature type="region of interest" description="Disordered" evidence="3">
    <location>
        <begin position="52"/>
        <end position="108"/>
    </location>
</feature>
<dbReference type="EMBL" id="CAJFCV020000001">
    <property type="protein sequence ID" value="CAG9089971.1"/>
    <property type="molecule type" value="Genomic_DNA"/>
</dbReference>
<dbReference type="SUPFAM" id="SSF46934">
    <property type="entry name" value="UBA-like"/>
    <property type="match status" value="1"/>
</dbReference>
<keyword evidence="6" id="KW-1185">Reference proteome</keyword>
<dbReference type="Proteomes" id="UP000659654">
    <property type="component" value="Unassembled WGS sequence"/>
</dbReference>
<evidence type="ECO:0000313" key="7">
    <source>
        <dbReference type="WBParaSite" id="BXY_0697700.1"/>
    </source>
</evidence>
<gene>
    <name evidence="4" type="ORF">BXYJ_LOCUS2794</name>
</gene>
<dbReference type="PANTHER" id="PTHR15623:SF11">
    <property type="entry name" value="SPERMATOGENESIS-ASSOCIATED SERINE-RICH PROTEIN 2"/>
    <property type="match status" value="1"/>
</dbReference>
<evidence type="ECO:0000256" key="2">
    <source>
        <dbReference type="SAM" id="Coils"/>
    </source>
</evidence>
<proteinExistence type="inferred from homology"/>
<evidence type="ECO:0000313" key="5">
    <source>
        <dbReference type="Proteomes" id="UP000095284"/>
    </source>
</evidence>
<keyword evidence="2" id="KW-0175">Coiled coil</keyword>
<sequence>MSAQQKREKALLDAKIAEVREVVRHASNTEIILALHNFDMDVNRTINAFTEGKDAALGDWETNGTGGKKKKNKKKPSTGTAPTAPVSKPTPAPAKPTTSEPPKPKVDAAKLNETVQTFKSLDDSARTEEVARLAKDLDQTVQKLQRTLIQAEEKKAAAIQAILTAVQQRDLQLNAELAAVRAEVDRQTQKQRSLLEKIQKSAQNGDIAKFTAGNASLEQILNSPYTFDENPPLRSIGKFGSVYQTGSVPVPPVQPTTKQPQANGQPKPAENKVEKKQNGVAKANGVEKISTSQSSLVSSEDSGLGQVSPGAQQEKVRTQAGGIVMEAEGISLDALADIQRVLAEQLKAQGIDESILSGLSGLGGTNVVAPRRRQPKKDAPKDKKNGSKVGAHS</sequence>
<dbReference type="PANTHER" id="PTHR15623">
    <property type="entry name" value="SPERMATOGENESIS-ASSOCIATED SERINE-RICH PROTEIN 2-RELATED"/>
    <property type="match status" value="1"/>
</dbReference>
<feature type="region of interest" description="Disordered" evidence="3">
    <location>
        <begin position="356"/>
        <end position="393"/>
    </location>
</feature>
<evidence type="ECO:0000313" key="4">
    <source>
        <dbReference type="EMBL" id="CAD5212186.1"/>
    </source>
</evidence>